<accession>A0ABU6Y4X2</accession>
<evidence type="ECO:0000259" key="6">
    <source>
        <dbReference type="Pfam" id="PF02747"/>
    </source>
</evidence>
<dbReference type="Pfam" id="PF02747">
    <property type="entry name" value="PCNA_C"/>
    <property type="match status" value="1"/>
</dbReference>
<dbReference type="Pfam" id="PF00705">
    <property type="entry name" value="PCNA_N"/>
    <property type="match status" value="1"/>
</dbReference>
<keyword evidence="8" id="KW-1185">Reference proteome</keyword>
<keyword evidence="3" id="KW-0539">Nucleus</keyword>
<evidence type="ECO:0000256" key="3">
    <source>
        <dbReference type="RuleBase" id="RU000641"/>
    </source>
</evidence>
<proteinExistence type="inferred from homology"/>
<feature type="domain" description="Proliferating cell nuclear antigen PCNA C-terminal" evidence="6">
    <location>
        <begin position="89"/>
        <end position="143"/>
    </location>
</feature>
<evidence type="ECO:0000313" key="7">
    <source>
        <dbReference type="EMBL" id="MED6204906.1"/>
    </source>
</evidence>
<protein>
    <recommendedName>
        <fullName evidence="3">DNA sliding clamp PCNA</fullName>
    </recommendedName>
</protein>
<dbReference type="InterPro" id="IPR022648">
    <property type="entry name" value="Pr_cel_nuc_antig_N"/>
</dbReference>
<comment type="function">
    <text evidence="3">This protein is an auxiliary protein of DNA polymerase delta and is involved in the control of eukaryotic DNA replication by increasing the polymerase's processivity during elongation of the leading strand.</text>
</comment>
<dbReference type="InterPro" id="IPR000730">
    <property type="entry name" value="Pr_cel_nuc_antig"/>
</dbReference>
<keyword evidence="4" id="KW-0235">DNA replication</keyword>
<dbReference type="PANTHER" id="PTHR11352">
    <property type="entry name" value="PROLIFERATING CELL NUCLEAR ANTIGEN"/>
    <property type="match status" value="1"/>
</dbReference>
<keyword evidence="2 4" id="KW-0238">DNA-binding</keyword>
<reference evidence="7 8" key="1">
    <citation type="journal article" date="2023" name="Plants (Basel)">
        <title>Bridging the Gap: Combining Genomics and Transcriptomics Approaches to Understand Stylosanthes scabra, an Orphan Legume from the Brazilian Caatinga.</title>
        <authorList>
            <person name="Ferreira-Neto J.R.C."/>
            <person name="da Silva M.D."/>
            <person name="Binneck E."/>
            <person name="de Melo N.F."/>
            <person name="da Silva R.H."/>
            <person name="de Melo A.L.T.M."/>
            <person name="Pandolfi V."/>
            <person name="Bustamante F.O."/>
            <person name="Brasileiro-Vidal A.C."/>
            <person name="Benko-Iseppon A.M."/>
        </authorList>
    </citation>
    <scope>NUCLEOTIDE SEQUENCE [LARGE SCALE GENOMIC DNA]</scope>
    <source>
        <tissue evidence="7">Leaves</tissue>
    </source>
</reference>
<gene>
    <name evidence="7" type="ORF">PIB30_013150</name>
</gene>
<feature type="domain" description="Proliferating cell nuclear antigen PCNA N-terminal" evidence="5">
    <location>
        <begin position="1"/>
        <end position="84"/>
    </location>
</feature>
<dbReference type="SUPFAM" id="SSF55979">
    <property type="entry name" value="DNA clamp"/>
    <property type="match status" value="2"/>
</dbReference>
<evidence type="ECO:0000256" key="1">
    <source>
        <dbReference type="ARBA" id="ARBA00010462"/>
    </source>
</evidence>
<dbReference type="PRINTS" id="PR00339">
    <property type="entry name" value="PCNACYCLIN"/>
</dbReference>
<organism evidence="7 8">
    <name type="scientific">Stylosanthes scabra</name>
    <dbReference type="NCBI Taxonomy" id="79078"/>
    <lineage>
        <taxon>Eukaryota</taxon>
        <taxon>Viridiplantae</taxon>
        <taxon>Streptophyta</taxon>
        <taxon>Embryophyta</taxon>
        <taxon>Tracheophyta</taxon>
        <taxon>Spermatophyta</taxon>
        <taxon>Magnoliopsida</taxon>
        <taxon>eudicotyledons</taxon>
        <taxon>Gunneridae</taxon>
        <taxon>Pentapetalae</taxon>
        <taxon>rosids</taxon>
        <taxon>fabids</taxon>
        <taxon>Fabales</taxon>
        <taxon>Fabaceae</taxon>
        <taxon>Papilionoideae</taxon>
        <taxon>50 kb inversion clade</taxon>
        <taxon>dalbergioids sensu lato</taxon>
        <taxon>Dalbergieae</taxon>
        <taxon>Pterocarpus clade</taxon>
        <taxon>Stylosanthes</taxon>
    </lineage>
</organism>
<sequence length="149" mass="16495">MDSSHVALVTFQLPSGGFKYYQCEQNISMGMNLNNMAKLLSCAENDDIITVMGHHGSDTATFMFESPTGDMISEFEIKLMDIASEHLRIPDVDCHAAVRMPSAEFAKICKELSIIGNNVVISVTKEGVKFSTENHSGTAYIVWRNPLPY</sequence>
<dbReference type="Gene3D" id="3.70.10.10">
    <property type="match status" value="1"/>
</dbReference>
<comment type="caution">
    <text evidence="7">The sequence shown here is derived from an EMBL/GenBank/DDBJ whole genome shotgun (WGS) entry which is preliminary data.</text>
</comment>
<dbReference type="PANTHER" id="PTHR11352:SF0">
    <property type="entry name" value="PROLIFERATING CELL NUCLEAR ANTIGEN"/>
    <property type="match status" value="1"/>
</dbReference>
<comment type="subcellular location">
    <subcellularLocation>
        <location evidence="3">Nucleus</location>
    </subcellularLocation>
</comment>
<dbReference type="Proteomes" id="UP001341840">
    <property type="component" value="Unassembled WGS sequence"/>
</dbReference>
<dbReference type="InterPro" id="IPR046938">
    <property type="entry name" value="DNA_clamp_sf"/>
</dbReference>
<evidence type="ECO:0000256" key="4">
    <source>
        <dbReference type="RuleBase" id="RU003671"/>
    </source>
</evidence>
<dbReference type="NCBIfam" id="TIGR00590">
    <property type="entry name" value="pcna"/>
    <property type="match status" value="1"/>
</dbReference>
<evidence type="ECO:0000256" key="2">
    <source>
        <dbReference type="ARBA" id="ARBA00023125"/>
    </source>
</evidence>
<evidence type="ECO:0000259" key="5">
    <source>
        <dbReference type="Pfam" id="PF00705"/>
    </source>
</evidence>
<dbReference type="EMBL" id="JASCZI010241689">
    <property type="protein sequence ID" value="MED6204906.1"/>
    <property type="molecule type" value="Genomic_DNA"/>
</dbReference>
<dbReference type="InterPro" id="IPR022649">
    <property type="entry name" value="Pr_cel_nuc_antig_C"/>
</dbReference>
<dbReference type="CDD" id="cd00577">
    <property type="entry name" value="PCNA"/>
    <property type="match status" value="1"/>
</dbReference>
<name>A0ABU6Y4X2_9FABA</name>
<comment type="similarity">
    <text evidence="1 4">Belongs to the PCNA family.</text>
</comment>
<evidence type="ECO:0000313" key="8">
    <source>
        <dbReference type="Proteomes" id="UP001341840"/>
    </source>
</evidence>